<organism evidence="6 7">
    <name type="scientific">Microbulbifer okhotskensis</name>
    <dbReference type="NCBI Taxonomy" id="2926617"/>
    <lineage>
        <taxon>Bacteria</taxon>
        <taxon>Pseudomonadati</taxon>
        <taxon>Pseudomonadota</taxon>
        <taxon>Gammaproteobacteria</taxon>
        <taxon>Cellvibrionales</taxon>
        <taxon>Microbulbiferaceae</taxon>
        <taxon>Microbulbifer</taxon>
    </lineage>
</organism>
<dbReference type="GO" id="GO:0003700">
    <property type="term" value="F:DNA-binding transcription factor activity"/>
    <property type="evidence" value="ECO:0007669"/>
    <property type="project" value="InterPro"/>
</dbReference>
<evidence type="ECO:0000259" key="5">
    <source>
        <dbReference type="PROSITE" id="PS50931"/>
    </source>
</evidence>
<dbReference type="GO" id="GO:0043565">
    <property type="term" value="F:sequence-specific DNA binding"/>
    <property type="evidence" value="ECO:0007669"/>
    <property type="project" value="TreeGrafter"/>
</dbReference>
<dbReference type="SUPFAM" id="SSF46785">
    <property type="entry name" value="Winged helix' DNA-binding domain"/>
    <property type="match status" value="1"/>
</dbReference>
<evidence type="ECO:0000313" key="6">
    <source>
        <dbReference type="EMBL" id="MCO1334465.1"/>
    </source>
</evidence>
<dbReference type="CDD" id="cd08422">
    <property type="entry name" value="PBP2_CrgA_like"/>
    <property type="match status" value="1"/>
</dbReference>
<dbReference type="AlphaFoldDB" id="A0A9X2EMS6"/>
<dbReference type="SUPFAM" id="SSF53850">
    <property type="entry name" value="Periplasmic binding protein-like II"/>
    <property type="match status" value="1"/>
</dbReference>
<dbReference type="EMBL" id="JALBWM010000028">
    <property type="protein sequence ID" value="MCO1334465.1"/>
    <property type="molecule type" value="Genomic_DNA"/>
</dbReference>
<reference evidence="6" key="1">
    <citation type="journal article" date="2022" name="Arch. Microbiol.">
        <title>Microbulbifer okhotskensis sp. nov., isolated from a deep bottom sediment of the Okhotsk Sea.</title>
        <authorList>
            <person name="Romanenko L."/>
            <person name="Kurilenko V."/>
            <person name="Otstavnykh N."/>
            <person name="Velansky P."/>
            <person name="Isaeva M."/>
            <person name="Mikhailov V."/>
        </authorList>
    </citation>
    <scope>NUCLEOTIDE SEQUENCE</scope>
    <source>
        <strain evidence="6">OS29</strain>
    </source>
</reference>
<gene>
    <name evidence="6" type="ORF">MO867_08940</name>
</gene>
<keyword evidence="2" id="KW-0805">Transcription regulation</keyword>
<comment type="similarity">
    <text evidence="1">Belongs to the LysR transcriptional regulatory family.</text>
</comment>
<feature type="domain" description="HTH lysR-type" evidence="5">
    <location>
        <begin position="1"/>
        <end position="62"/>
    </location>
</feature>
<dbReference type="InterPro" id="IPR000847">
    <property type="entry name" value="LysR_HTH_N"/>
</dbReference>
<dbReference type="InterPro" id="IPR036390">
    <property type="entry name" value="WH_DNA-bd_sf"/>
</dbReference>
<accession>A0A9X2EMS6</accession>
<dbReference type="Pfam" id="PF00126">
    <property type="entry name" value="HTH_1"/>
    <property type="match status" value="1"/>
</dbReference>
<comment type="caution">
    <text evidence="6">The sequence shown here is derived from an EMBL/GenBank/DDBJ whole genome shotgun (WGS) entry which is preliminary data.</text>
</comment>
<evidence type="ECO:0000313" key="7">
    <source>
        <dbReference type="Proteomes" id="UP001139028"/>
    </source>
</evidence>
<dbReference type="PANTHER" id="PTHR30537">
    <property type="entry name" value="HTH-TYPE TRANSCRIPTIONAL REGULATOR"/>
    <property type="match status" value="1"/>
</dbReference>
<dbReference type="InterPro" id="IPR005119">
    <property type="entry name" value="LysR_subst-bd"/>
</dbReference>
<dbReference type="PROSITE" id="PS50931">
    <property type="entry name" value="HTH_LYSR"/>
    <property type="match status" value="1"/>
</dbReference>
<dbReference type="Proteomes" id="UP001139028">
    <property type="component" value="Unassembled WGS sequence"/>
</dbReference>
<dbReference type="InterPro" id="IPR036388">
    <property type="entry name" value="WH-like_DNA-bd_sf"/>
</dbReference>
<dbReference type="Gene3D" id="3.40.190.290">
    <property type="match status" value="1"/>
</dbReference>
<evidence type="ECO:0000256" key="1">
    <source>
        <dbReference type="ARBA" id="ARBA00009437"/>
    </source>
</evidence>
<keyword evidence="7" id="KW-1185">Reference proteome</keyword>
<proteinExistence type="inferred from homology"/>
<dbReference type="FunFam" id="1.10.10.10:FF:000001">
    <property type="entry name" value="LysR family transcriptional regulator"/>
    <property type="match status" value="1"/>
</dbReference>
<name>A0A9X2EMS6_9GAMM</name>
<dbReference type="Gene3D" id="1.10.10.10">
    <property type="entry name" value="Winged helix-like DNA-binding domain superfamily/Winged helix DNA-binding domain"/>
    <property type="match status" value="1"/>
</dbReference>
<evidence type="ECO:0000256" key="4">
    <source>
        <dbReference type="ARBA" id="ARBA00023163"/>
    </source>
</evidence>
<evidence type="ECO:0000256" key="2">
    <source>
        <dbReference type="ARBA" id="ARBA00023015"/>
    </source>
</evidence>
<dbReference type="InterPro" id="IPR058163">
    <property type="entry name" value="LysR-type_TF_proteobact-type"/>
</dbReference>
<keyword evidence="3" id="KW-0238">DNA-binding</keyword>
<dbReference type="PRINTS" id="PR00039">
    <property type="entry name" value="HTHLYSR"/>
</dbReference>
<dbReference type="PANTHER" id="PTHR30537:SF68">
    <property type="entry name" value="TRANSCRIPTIONAL REGULATOR-RELATED"/>
    <property type="match status" value="1"/>
</dbReference>
<dbReference type="GO" id="GO:0006351">
    <property type="term" value="P:DNA-templated transcription"/>
    <property type="evidence" value="ECO:0007669"/>
    <property type="project" value="TreeGrafter"/>
</dbReference>
<dbReference type="Pfam" id="PF03466">
    <property type="entry name" value="LysR_substrate"/>
    <property type="match status" value="1"/>
</dbReference>
<sequence>MTHKADLNDMLLFMEVVDAGSFTSAAARLNLPKANLSRKISKLEQVLGVTLLERTTRTQNLTEAGSAYLQHCRQIQHEVDLAESKISSLVSKACGTLRVGVSVGVGHAVLKDVMGEFLEAYPDVKLELTLSNRRVDLIEEGYDLVIRVGELMDSRLVAKNLGEIRRRLYASPKYLQRKNLNAAFESVAGCEFLVMSSAQHGDSLNLTNGTDMREIRIVPRVRVDDFLILKQMLVDGCGIAILPDYMCRQEVAQNLLMPVHSEWEMSPVDLYALYPQHRQKLPKVSAFLTHIQHVFTNRLR</sequence>
<evidence type="ECO:0000256" key="3">
    <source>
        <dbReference type="ARBA" id="ARBA00023125"/>
    </source>
</evidence>
<keyword evidence="4" id="KW-0804">Transcription</keyword>
<dbReference type="RefSeq" id="WP_252466010.1">
    <property type="nucleotide sequence ID" value="NZ_JALBWM010000028.1"/>
</dbReference>
<protein>
    <submittedName>
        <fullName evidence="6">LysR family transcriptional regulator</fullName>
    </submittedName>
</protein>